<dbReference type="EMBL" id="FQWS01000011">
    <property type="protein sequence ID" value="SHH80643.1"/>
    <property type="molecule type" value="Genomic_DNA"/>
</dbReference>
<protein>
    <submittedName>
        <fullName evidence="1">Por secretion system C-terminal sorting domain-containing protein</fullName>
    </submittedName>
</protein>
<reference evidence="2" key="1">
    <citation type="submission" date="2016-11" db="EMBL/GenBank/DDBJ databases">
        <authorList>
            <person name="Varghese N."/>
            <person name="Submissions S."/>
        </authorList>
    </citation>
    <scope>NUCLEOTIDE SEQUENCE [LARGE SCALE GENOMIC DNA]</scope>
    <source>
        <strain evidence="2">DSM 25330</strain>
    </source>
</reference>
<evidence type="ECO:0000313" key="2">
    <source>
        <dbReference type="Proteomes" id="UP000184522"/>
    </source>
</evidence>
<dbReference type="AlphaFoldDB" id="A0A1M5W0E3"/>
<evidence type="ECO:0000313" key="1">
    <source>
        <dbReference type="EMBL" id="SHH80643.1"/>
    </source>
</evidence>
<feature type="non-terminal residue" evidence="1">
    <location>
        <position position="1"/>
    </location>
</feature>
<gene>
    <name evidence="1" type="ORF">SAMN05444148_2859</name>
</gene>
<proteinExistence type="predicted"/>
<dbReference type="Proteomes" id="UP000184522">
    <property type="component" value="Unassembled WGS sequence"/>
</dbReference>
<keyword evidence="2" id="KW-1185">Reference proteome</keyword>
<accession>A0A1M5W0E3</accession>
<name>A0A1M5W0E3_9FLAO</name>
<organism evidence="1 2">
    <name type="scientific">Winogradskyella jejuensis</name>
    <dbReference type="NCBI Taxonomy" id="1089305"/>
    <lineage>
        <taxon>Bacteria</taxon>
        <taxon>Pseudomonadati</taxon>
        <taxon>Bacteroidota</taxon>
        <taxon>Flavobacteriia</taxon>
        <taxon>Flavobacteriales</taxon>
        <taxon>Flavobacteriaceae</taxon>
        <taxon>Winogradskyella</taxon>
    </lineage>
</organism>
<sequence>NQTEYNVGKLSSGPYIIKLNTVSGSVSKKILID</sequence>